<evidence type="ECO:0000313" key="6">
    <source>
        <dbReference type="Proteomes" id="UP001160625"/>
    </source>
</evidence>
<dbReference type="SMART" id="SM00947">
    <property type="entry name" value="Pro_CA"/>
    <property type="match status" value="1"/>
</dbReference>
<evidence type="ECO:0000256" key="1">
    <source>
        <dbReference type="ARBA" id="ARBA00001947"/>
    </source>
</evidence>
<dbReference type="Pfam" id="PF00484">
    <property type="entry name" value="Pro_CA"/>
    <property type="match status" value="1"/>
</dbReference>
<organism evidence="5 6">
    <name type="scientific">Sphingomonas oryzagri</name>
    <dbReference type="NCBI Taxonomy" id="3042314"/>
    <lineage>
        <taxon>Bacteria</taxon>
        <taxon>Pseudomonadati</taxon>
        <taxon>Pseudomonadota</taxon>
        <taxon>Alphaproteobacteria</taxon>
        <taxon>Sphingomonadales</taxon>
        <taxon>Sphingomonadaceae</taxon>
        <taxon>Sphingomonas</taxon>
    </lineage>
</organism>
<dbReference type="InterPro" id="IPR001765">
    <property type="entry name" value="Carbonic_anhydrase"/>
</dbReference>
<comment type="caution">
    <text evidence="5">The sequence shown here is derived from an EMBL/GenBank/DDBJ whole genome shotgun (WGS) entry which is preliminary data.</text>
</comment>
<dbReference type="EMBL" id="JARYGZ010000001">
    <property type="protein sequence ID" value="MDH7637333.1"/>
    <property type="molecule type" value="Genomic_DNA"/>
</dbReference>
<name>A0ABT6MX03_9SPHN</name>
<dbReference type="SUPFAM" id="SSF53056">
    <property type="entry name" value="beta-carbonic anhydrase, cab"/>
    <property type="match status" value="1"/>
</dbReference>
<dbReference type="Proteomes" id="UP001160625">
    <property type="component" value="Unassembled WGS sequence"/>
</dbReference>
<keyword evidence="4" id="KW-0862">Zinc</keyword>
<evidence type="ECO:0000256" key="4">
    <source>
        <dbReference type="ARBA" id="ARBA00022833"/>
    </source>
</evidence>
<reference evidence="5" key="1">
    <citation type="submission" date="2023-04" db="EMBL/GenBank/DDBJ databases">
        <title>Sphingomonas sp. MAHUQ-71 isolated from rice field.</title>
        <authorList>
            <person name="Huq M.A."/>
        </authorList>
    </citation>
    <scope>NUCLEOTIDE SEQUENCE</scope>
    <source>
        <strain evidence="5">MAHUQ-71</strain>
    </source>
</reference>
<evidence type="ECO:0000256" key="3">
    <source>
        <dbReference type="ARBA" id="ARBA00022723"/>
    </source>
</evidence>
<evidence type="ECO:0000313" key="5">
    <source>
        <dbReference type="EMBL" id="MDH7637333.1"/>
    </source>
</evidence>
<keyword evidence="6" id="KW-1185">Reference proteome</keyword>
<comment type="similarity">
    <text evidence="2">Belongs to the beta-class carbonic anhydrase family.</text>
</comment>
<proteinExistence type="inferred from homology"/>
<dbReference type="CDD" id="cd00382">
    <property type="entry name" value="beta_CA"/>
    <property type="match status" value="1"/>
</dbReference>
<accession>A0ABT6MX03</accession>
<dbReference type="InterPro" id="IPR036874">
    <property type="entry name" value="Carbonic_anhydrase_sf"/>
</dbReference>
<sequence>MDFLDTLTDRNAAFARNDFAADLTMMPSTGTIVVGCVDPRVDPALVLGLAQGEAAVIRNVGGRVDEHLIDTLGVLRVVAQAAGRPGGVRNLVLLHHSDCGIIGCYHQAPDLLARHLGVGRDALDTMHVTDPHKAVAHDIAALRANEQLADGTIVTGLVYDVATGLIETVVPPGPLRPATS</sequence>
<protein>
    <submittedName>
        <fullName evidence="5">Carbonic anhydrase</fullName>
    </submittedName>
</protein>
<dbReference type="PANTHER" id="PTHR43175">
    <property type="entry name" value="CARBONIC ANHYDRASE"/>
    <property type="match status" value="1"/>
</dbReference>
<dbReference type="PANTHER" id="PTHR43175:SF3">
    <property type="entry name" value="CARBON DISULFIDE HYDROLASE"/>
    <property type="match status" value="1"/>
</dbReference>
<comment type="cofactor">
    <cofactor evidence="1">
        <name>Zn(2+)</name>
        <dbReference type="ChEBI" id="CHEBI:29105"/>
    </cofactor>
</comment>
<dbReference type="RefSeq" id="WP_281042690.1">
    <property type="nucleotide sequence ID" value="NZ_JARYGZ010000001.1"/>
</dbReference>
<evidence type="ECO:0000256" key="2">
    <source>
        <dbReference type="ARBA" id="ARBA00006217"/>
    </source>
</evidence>
<dbReference type="Gene3D" id="3.40.1050.10">
    <property type="entry name" value="Carbonic anhydrase"/>
    <property type="match status" value="1"/>
</dbReference>
<keyword evidence="3" id="KW-0479">Metal-binding</keyword>
<gene>
    <name evidence="5" type="ORF">QGN17_01195</name>
</gene>